<dbReference type="RefSeq" id="WP_015729089.1">
    <property type="nucleotide sequence ID" value="NZ_AP019372.1"/>
</dbReference>
<dbReference type="InterPro" id="IPR006684">
    <property type="entry name" value="YbgC/YbaW"/>
</dbReference>
<accession>A0A317YP06</accession>
<dbReference type="PANTHER" id="PTHR31793">
    <property type="entry name" value="4-HYDROXYBENZOYL-COA THIOESTERASE FAMILY MEMBER"/>
    <property type="match status" value="1"/>
</dbReference>
<dbReference type="SUPFAM" id="SSF54637">
    <property type="entry name" value="Thioesterase/thiol ester dehydrase-isomerase"/>
    <property type="match status" value="1"/>
</dbReference>
<dbReference type="Proteomes" id="UP000595859">
    <property type="component" value="Chromosome"/>
</dbReference>
<dbReference type="EMBL" id="AAXKXX010000001">
    <property type="protein sequence ID" value="EGQ4383609.1"/>
    <property type="molecule type" value="Genomic_DNA"/>
</dbReference>
<evidence type="ECO:0000313" key="4">
    <source>
        <dbReference type="EMBL" id="EGQ4383609.1"/>
    </source>
</evidence>
<evidence type="ECO:0000313" key="6">
    <source>
        <dbReference type="EMBL" id="QQM97254.1"/>
    </source>
</evidence>
<protein>
    <submittedName>
        <fullName evidence="5">Acyl-CoA thioesterase</fullName>
    </submittedName>
</protein>
<dbReference type="Proteomes" id="UP000600220">
    <property type="component" value="Unassembled WGS sequence"/>
</dbReference>
<gene>
    <name evidence="5" type="ORF">DD902_10430</name>
    <name evidence="4" type="ORF">EGV54_00650</name>
    <name evidence="6" type="ORF">JGZ15_06850</name>
</gene>
<dbReference type="GeneID" id="93825133"/>
<comment type="similarity">
    <text evidence="1">Belongs to the 4-hydroxybenzoyl-CoA thioesterase family.</text>
</comment>
<dbReference type="EMBL" id="QEIT01000063">
    <property type="protein sequence ID" value="PWZ73577.1"/>
    <property type="molecule type" value="Genomic_DNA"/>
</dbReference>
<reference evidence="5 7" key="1">
    <citation type="journal article" date="2018" name="Vet. Microbiol.">
        <title>Clonal diversity and geographic distribution of methicillin-resistant Staphylococcus pseudintermedius from Australian animals: Discovery of novel sequence types.</title>
        <authorList>
            <person name="Worthing K.A."/>
            <person name="Abraham S."/>
            <person name="Coombs G.W."/>
            <person name="Pang S."/>
            <person name="Saputra S."/>
            <person name="Jordan D."/>
            <person name="Trott D.J."/>
            <person name="Norris J.M."/>
        </authorList>
    </citation>
    <scope>NUCLEOTIDE SEQUENCE [LARGE SCALE GENOMIC DNA]</scope>
    <source>
        <strain evidence="5 7">ST525 1</strain>
    </source>
</reference>
<dbReference type="CDD" id="cd00586">
    <property type="entry name" value="4HBT"/>
    <property type="match status" value="1"/>
</dbReference>
<dbReference type="NCBIfam" id="NF047424">
    <property type="entry name" value="MenI_Staph"/>
    <property type="match status" value="1"/>
</dbReference>
<organism evidence="5 7">
    <name type="scientific">Staphylococcus pseudintermedius</name>
    <dbReference type="NCBI Taxonomy" id="283734"/>
    <lineage>
        <taxon>Bacteria</taxon>
        <taxon>Bacillati</taxon>
        <taxon>Bacillota</taxon>
        <taxon>Bacilli</taxon>
        <taxon>Bacillales</taxon>
        <taxon>Staphylococcaceae</taxon>
        <taxon>Staphylococcus</taxon>
        <taxon>Staphylococcus intermedius group</taxon>
    </lineage>
</organism>
<dbReference type="InterPro" id="IPR006683">
    <property type="entry name" value="Thioestr_dom"/>
</dbReference>
<dbReference type="PANTHER" id="PTHR31793:SF27">
    <property type="entry name" value="NOVEL THIOESTERASE SUPERFAMILY DOMAIN AND SAPOSIN A-TYPE DOMAIN CONTAINING PROTEIN (0610012H03RIK)"/>
    <property type="match status" value="1"/>
</dbReference>
<keyword evidence="2" id="KW-0378">Hydrolase</keyword>
<evidence type="ECO:0000313" key="7">
    <source>
        <dbReference type="Proteomes" id="UP000246800"/>
    </source>
</evidence>
<evidence type="ECO:0000313" key="8">
    <source>
        <dbReference type="Proteomes" id="UP000595859"/>
    </source>
</evidence>
<keyword evidence="9" id="KW-1185">Reference proteome</keyword>
<feature type="domain" description="Thioesterase" evidence="3">
    <location>
        <begin position="18"/>
        <end position="102"/>
    </location>
</feature>
<dbReference type="InterPro" id="IPR050563">
    <property type="entry name" value="4-hydroxybenzoyl-CoA_TE"/>
</dbReference>
<dbReference type="NCBIfam" id="TIGR00051">
    <property type="entry name" value="YbgC/FadM family acyl-CoA thioesterase"/>
    <property type="match status" value="1"/>
</dbReference>
<dbReference type="AlphaFoldDB" id="A0A317YP06"/>
<sequence>MIYALTEIEARYQETDQMGVIYHGNYATWFEVARTDYIRKLGLDYAEMEQAGVVSPVTELNIQYKKSVTYPEKVIIKTWVSRFSRLRSRYQYEIYNAKGELVTTGYTDNVIITKDAGKPVRLDKAFPSWYTVYHDVDQRNQAGEDLEVKSSDID</sequence>
<evidence type="ECO:0000313" key="5">
    <source>
        <dbReference type="EMBL" id="PWZ73577.1"/>
    </source>
</evidence>
<evidence type="ECO:0000313" key="9">
    <source>
        <dbReference type="Proteomes" id="UP000600220"/>
    </source>
</evidence>
<dbReference type="InterPro" id="IPR029069">
    <property type="entry name" value="HotDog_dom_sf"/>
</dbReference>
<reference evidence="4 9" key="2">
    <citation type="submission" date="2018-11" db="EMBL/GenBank/DDBJ databases">
        <authorList>
            <consortium name="Veterinary Laboratory Investigation and Response Network"/>
        </authorList>
    </citation>
    <scope>NUCLEOTIDE SEQUENCE [LARGE SCALE GENOMIC DNA]</scope>
    <source>
        <strain evidence="4 9">SPSE-18-VL-LA-PA-Ryan-0021</strain>
    </source>
</reference>
<evidence type="ECO:0000256" key="2">
    <source>
        <dbReference type="ARBA" id="ARBA00022801"/>
    </source>
</evidence>
<proteinExistence type="inferred from homology"/>
<dbReference type="Pfam" id="PF03061">
    <property type="entry name" value="4HBT"/>
    <property type="match status" value="1"/>
</dbReference>
<dbReference type="Gene3D" id="3.10.129.10">
    <property type="entry name" value="Hotdog Thioesterase"/>
    <property type="match status" value="1"/>
</dbReference>
<dbReference type="GO" id="GO:0047617">
    <property type="term" value="F:fatty acyl-CoA hydrolase activity"/>
    <property type="evidence" value="ECO:0007669"/>
    <property type="project" value="TreeGrafter"/>
</dbReference>
<evidence type="ECO:0000256" key="1">
    <source>
        <dbReference type="ARBA" id="ARBA00005953"/>
    </source>
</evidence>
<name>A0A317YP06_STAPS</name>
<evidence type="ECO:0000259" key="3">
    <source>
        <dbReference type="Pfam" id="PF03061"/>
    </source>
</evidence>
<dbReference type="Proteomes" id="UP000246800">
    <property type="component" value="Unassembled WGS sequence"/>
</dbReference>
<dbReference type="EMBL" id="CP066884">
    <property type="protein sequence ID" value="QQM97254.1"/>
    <property type="molecule type" value="Genomic_DNA"/>
</dbReference>
<reference evidence="6 8" key="3">
    <citation type="submission" date="2020-12" db="EMBL/GenBank/DDBJ databases">
        <title>Whole genome sequencing and de novo assembly of Staphylococcus pseudintermedius: a novel pangenome approach to unravel pathogenesis of canine pyoderma.</title>
        <authorList>
            <person name="Ferrer L."/>
            <person name="Perez D."/>
            <person name="Fonticoba R."/>
            <person name="Vines J."/>
            <person name="Fabregas N."/>
            <person name="Madronero S."/>
            <person name="Meroni G."/>
            <person name="Martino P."/>
            <person name="Martinez S."/>
            <person name="Cusco A."/>
            <person name="Migura L."/>
            <person name="Francino O."/>
        </authorList>
    </citation>
    <scope>NUCLEOTIDE SEQUENCE [LARGE SCALE GENOMIC DNA]</scope>
    <source>
        <strain evidence="6 8">HSP080</strain>
    </source>
</reference>